<protein>
    <submittedName>
        <fullName evidence="18">TonB-dependent siderophore receptor</fullName>
    </submittedName>
</protein>
<dbReference type="PANTHER" id="PTHR32552">
    <property type="entry name" value="FERRICHROME IRON RECEPTOR-RELATED"/>
    <property type="match status" value="1"/>
</dbReference>
<dbReference type="AlphaFoldDB" id="A0A2S9IGK6"/>
<dbReference type="CDD" id="cd01347">
    <property type="entry name" value="ligand_gated_channel"/>
    <property type="match status" value="1"/>
</dbReference>
<dbReference type="InterPro" id="IPR010917">
    <property type="entry name" value="TonB_rcpt_CS"/>
</dbReference>
<keyword evidence="7" id="KW-0732">Signal</keyword>
<evidence type="ECO:0000256" key="5">
    <source>
        <dbReference type="ARBA" id="ARBA00022496"/>
    </source>
</evidence>
<comment type="similarity">
    <text evidence="2 14 16">Belongs to the TonB-dependent receptor family.</text>
</comment>
<dbReference type="Gene3D" id="2.170.130.10">
    <property type="entry name" value="TonB-dependent receptor, plug domain"/>
    <property type="match status" value="1"/>
</dbReference>
<evidence type="ECO:0000259" key="17">
    <source>
        <dbReference type="SMART" id="SM00965"/>
    </source>
</evidence>
<sequence length="793" mass="86108">MIKLKRQTLKIPNFTFRKKLLLSGALHIRAALFLGTASLSAISYAASPDDSISFSVPAGSLQASLLVIAAQSQQTISFSPELVANYHTAPLSGRLTTREAILRLLQSKPLLLTTTANGTLTVVSSRSSDVDTAQQQQKTLPAITVTGQSEDETVLNAASSSSALRTDTPLQQTAQSVQVITSKLLTARQATSIEDALKNSGSTVSVRSNRGTNTFWLRGQNITSGLTDGVSGSGNVGIGQGTAIEGIERIEVLKGPQSVLSGSSSPAGTINVVRKKPVTDPLHRVKVETASHGEFKTAIDLGGALTDDKAFSYRLNASTMKSSSAFPDYNGDHADYLAPALAWKGETTRVVAGAEFSQNRNSGPAGTFYTDGKVQKLSTFRLGDKDDHFSTGTKNAWFEIEQDLVDGWTFNSKGNYQSTYGQVKMNETLAIADNGDKVSHPLSNKFTNQTWSLQNDVRGSIELGPVKQTLLLGHDYQYERYASYDSNFVLLNNGNVYDPGSLVYPGIGEPDYQSYTSKLIQSGILLQDQIDLWERLHLQLSLKHSSWNNSYVVSGKPSSYTTSKWIPNYGVSFDITPDVTAYANLLHSFSGNAQVDTETGATLPPTTGKSKEAGLKFNFLDDDLTVTTAVFDIRQENLVVYSNGRPIGTEGRRTKGFDLDVNGTLLPGWDLSASYTWTQNEDPSLVSSTDIPKHSGNVWTSWEFQDGLLQGAGASVGVRTQSKTTKNGVKGNYFTIGSQTQTDVAIFYHQPKWSLQLGVDNVFDRDIYYGTSTPLYVGVQDGRTWRLTGTYEF</sequence>
<evidence type="ECO:0000256" key="4">
    <source>
        <dbReference type="ARBA" id="ARBA00022452"/>
    </source>
</evidence>
<keyword evidence="9" id="KW-0406">Ion transport</keyword>
<evidence type="ECO:0000256" key="2">
    <source>
        <dbReference type="ARBA" id="ARBA00009810"/>
    </source>
</evidence>
<keyword evidence="8" id="KW-0408">Iron</keyword>
<dbReference type="Gene3D" id="2.40.170.20">
    <property type="entry name" value="TonB-dependent receptor, beta-barrel domain"/>
    <property type="match status" value="1"/>
</dbReference>
<feature type="short sequence motif" description="TonB C-terminal box" evidence="15">
    <location>
        <begin position="776"/>
        <end position="793"/>
    </location>
</feature>
<dbReference type="GO" id="GO:0009279">
    <property type="term" value="C:cell outer membrane"/>
    <property type="evidence" value="ECO:0007669"/>
    <property type="project" value="UniProtKB-SubCell"/>
</dbReference>
<evidence type="ECO:0000256" key="3">
    <source>
        <dbReference type="ARBA" id="ARBA00022448"/>
    </source>
</evidence>
<feature type="domain" description="Secretin/TonB short N-terminal" evidence="17">
    <location>
        <begin position="74"/>
        <end position="125"/>
    </location>
</feature>
<dbReference type="InterPro" id="IPR011662">
    <property type="entry name" value="Secretin/TonB_short_N"/>
</dbReference>
<keyword evidence="11 14" id="KW-0472">Membrane</keyword>
<name>A0A2S9IGK6_9GAMM</name>
<dbReference type="InterPro" id="IPR010105">
    <property type="entry name" value="TonB_sidphr_rcpt"/>
</dbReference>
<dbReference type="NCBIfam" id="TIGR01783">
    <property type="entry name" value="TonB-siderophor"/>
    <property type="match status" value="1"/>
</dbReference>
<keyword evidence="3 14" id="KW-0813">Transport</keyword>
<evidence type="ECO:0000256" key="9">
    <source>
        <dbReference type="ARBA" id="ARBA00023065"/>
    </source>
</evidence>
<evidence type="ECO:0000256" key="16">
    <source>
        <dbReference type="RuleBase" id="RU003357"/>
    </source>
</evidence>
<dbReference type="Proteomes" id="UP000239181">
    <property type="component" value="Unassembled WGS sequence"/>
</dbReference>
<dbReference type="PROSITE" id="PS52016">
    <property type="entry name" value="TONB_DEPENDENT_REC_3"/>
    <property type="match status" value="1"/>
</dbReference>
<dbReference type="InterPro" id="IPR036942">
    <property type="entry name" value="Beta-barrel_TonB_sf"/>
</dbReference>
<comment type="caution">
    <text evidence="18">The sequence shown here is derived from an EMBL/GenBank/DDBJ whole genome shotgun (WGS) entry which is preliminary data.</text>
</comment>
<comment type="subcellular location">
    <subcellularLocation>
        <location evidence="1 14">Cell outer membrane</location>
        <topology evidence="1 14">Multi-pass membrane protein</topology>
    </subcellularLocation>
</comment>
<dbReference type="EMBL" id="PDET01000002">
    <property type="protein sequence ID" value="PRD16932.1"/>
    <property type="molecule type" value="Genomic_DNA"/>
</dbReference>
<dbReference type="Pfam" id="PF00593">
    <property type="entry name" value="TonB_dep_Rec_b-barrel"/>
    <property type="match status" value="1"/>
</dbReference>
<evidence type="ECO:0000256" key="14">
    <source>
        <dbReference type="PROSITE-ProRule" id="PRU01360"/>
    </source>
</evidence>
<evidence type="ECO:0000256" key="15">
    <source>
        <dbReference type="PROSITE-ProRule" id="PRU10144"/>
    </source>
</evidence>
<evidence type="ECO:0000256" key="11">
    <source>
        <dbReference type="ARBA" id="ARBA00023136"/>
    </source>
</evidence>
<dbReference type="OrthoDB" id="127311at2"/>
<dbReference type="PROSITE" id="PS01156">
    <property type="entry name" value="TONB_DEPENDENT_REC_2"/>
    <property type="match status" value="1"/>
</dbReference>
<dbReference type="SUPFAM" id="SSF56935">
    <property type="entry name" value="Porins"/>
    <property type="match status" value="1"/>
</dbReference>
<organism evidence="18 19">
    <name type="scientific">Pantoea coffeiphila</name>
    <dbReference type="NCBI Taxonomy" id="1465635"/>
    <lineage>
        <taxon>Bacteria</taxon>
        <taxon>Pseudomonadati</taxon>
        <taxon>Pseudomonadota</taxon>
        <taxon>Gammaproteobacteria</taxon>
        <taxon>Enterobacterales</taxon>
        <taxon>Erwiniaceae</taxon>
        <taxon>Pantoea</taxon>
    </lineage>
</organism>
<dbReference type="GO" id="GO:0015344">
    <property type="term" value="F:siderophore uptake transmembrane transporter activity"/>
    <property type="evidence" value="ECO:0007669"/>
    <property type="project" value="TreeGrafter"/>
</dbReference>
<proteinExistence type="inferred from homology"/>
<dbReference type="Gene3D" id="3.55.50.30">
    <property type="match status" value="1"/>
</dbReference>
<keyword evidence="13 14" id="KW-0998">Cell outer membrane</keyword>
<evidence type="ECO:0000256" key="6">
    <source>
        <dbReference type="ARBA" id="ARBA00022692"/>
    </source>
</evidence>
<reference evidence="18 19" key="1">
    <citation type="submission" date="2017-10" db="EMBL/GenBank/DDBJ databases">
        <title>Draft genome of two endophytic bacteria isolated from 'guarana' Paullinia cupana (Mart.) Ducke.</title>
        <authorList>
            <person name="Siqueira K.A."/>
            <person name="Liotti R.G."/>
            <person name="Mendes T.A."/>
            <person name="Soares M.A."/>
        </authorList>
    </citation>
    <scope>NUCLEOTIDE SEQUENCE [LARGE SCALE GENOMIC DNA]</scope>
    <source>
        <strain evidence="18 19">342</strain>
    </source>
</reference>
<keyword evidence="10 16" id="KW-0798">TonB box</keyword>
<evidence type="ECO:0000313" key="18">
    <source>
        <dbReference type="EMBL" id="PRD16932.1"/>
    </source>
</evidence>
<evidence type="ECO:0000256" key="13">
    <source>
        <dbReference type="ARBA" id="ARBA00023237"/>
    </source>
</evidence>
<gene>
    <name evidence="18" type="ORF">CQW29_04505</name>
</gene>
<evidence type="ECO:0000313" key="19">
    <source>
        <dbReference type="Proteomes" id="UP000239181"/>
    </source>
</evidence>
<evidence type="ECO:0000256" key="7">
    <source>
        <dbReference type="ARBA" id="ARBA00022729"/>
    </source>
</evidence>
<evidence type="ECO:0000256" key="10">
    <source>
        <dbReference type="ARBA" id="ARBA00023077"/>
    </source>
</evidence>
<dbReference type="SMART" id="SM00965">
    <property type="entry name" value="STN"/>
    <property type="match status" value="1"/>
</dbReference>
<dbReference type="Pfam" id="PF07715">
    <property type="entry name" value="Plug"/>
    <property type="match status" value="1"/>
</dbReference>
<dbReference type="InterPro" id="IPR012910">
    <property type="entry name" value="Plug_dom"/>
</dbReference>
<dbReference type="InterPro" id="IPR037066">
    <property type="entry name" value="Plug_dom_sf"/>
</dbReference>
<dbReference type="InterPro" id="IPR039426">
    <property type="entry name" value="TonB-dep_rcpt-like"/>
</dbReference>
<dbReference type="InterPro" id="IPR000531">
    <property type="entry name" value="Beta-barrel_TonB"/>
</dbReference>
<dbReference type="GO" id="GO:0015891">
    <property type="term" value="P:siderophore transport"/>
    <property type="evidence" value="ECO:0007669"/>
    <property type="project" value="InterPro"/>
</dbReference>
<keyword evidence="12 18" id="KW-0675">Receptor</keyword>
<evidence type="ECO:0000256" key="1">
    <source>
        <dbReference type="ARBA" id="ARBA00004571"/>
    </source>
</evidence>
<accession>A0A2S9IGK6</accession>
<keyword evidence="6 14" id="KW-0812">Transmembrane</keyword>
<keyword evidence="19" id="KW-1185">Reference proteome</keyword>
<evidence type="ECO:0000256" key="12">
    <source>
        <dbReference type="ARBA" id="ARBA00023170"/>
    </source>
</evidence>
<keyword evidence="5" id="KW-0410">Iron transport</keyword>
<keyword evidence="4 14" id="KW-1134">Transmembrane beta strand</keyword>
<dbReference type="GO" id="GO:0038023">
    <property type="term" value="F:signaling receptor activity"/>
    <property type="evidence" value="ECO:0007669"/>
    <property type="project" value="InterPro"/>
</dbReference>
<dbReference type="PANTHER" id="PTHR32552:SF68">
    <property type="entry name" value="FERRICHROME OUTER MEMBRANE TRANSPORTER_PHAGE RECEPTOR"/>
    <property type="match status" value="1"/>
</dbReference>
<evidence type="ECO:0000256" key="8">
    <source>
        <dbReference type="ARBA" id="ARBA00023004"/>
    </source>
</evidence>